<evidence type="ECO:0000313" key="2">
    <source>
        <dbReference type="EMBL" id="KAK5631515.1"/>
    </source>
</evidence>
<organism evidence="2 3">
    <name type="scientific">Xylaria bambusicola</name>
    <dbReference type="NCBI Taxonomy" id="326684"/>
    <lineage>
        <taxon>Eukaryota</taxon>
        <taxon>Fungi</taxon>
        <taxon>Dikarya</taxon>
        <taxon>Ascomycota</taxon>
        <taxon>Pezizomycotina</taxon>
        <taxon>Sordariomycetes</taxon>
        <taxon>Xylariomycetidae</taxon>
        <taxon>Xylariales</taxon>
        <taxon>Xylariaceae</taxon>
        <taxon>Xylaria</taxon>
    </lineage>
</organism>
<dbReference type="Pfam" id="PF00069">
    <property type="entry name" value="Pkinase"/>
    <property type="match status" value="1"/>
</dbReference>
<evidence type="ECO:0000313" key="3">
    <source>
        <dbReference type="Proteomes" id="UP001305414"/>
    </source>
</evidence>
<dbReference type="PANTHER" id="PTHR24359">
    <property type="entry name" value="SERINE/THREONINE-PROTEIN KINASE SBK1"/>
    <property type="match status" value="1"/>
</dbReference>
<gene>
    <name evidence="2" type="ORF">RRF57_007229</name>
</gene>
<comment type="caution">
    <text evidence="2">The sequence shown here is derived from an EMBL/GenBank/DDBJ whole genome shotgun (WGS) entry which is preliminary data.</text>
</comment>
<accession>A0AAN7UFV3</accession>
<dbReference type="SMART" id="SM00220">
    <property type="entry name" value="S_TKc"/>
    <property type="match status" value="1"/>
</dbReference>
<dbReference type="PROSITE" id="PS50011">
    <property type="entry name" value="PROTEIN_KINASE_DOM"/>
    <property type="match status" value="1"/>
</dbReference>
<dbReference type="CDD" id="cd00180">
    <property type="entry name" value="PKc"/>
    <property type="match status" value="1"/>
</dbReference>
<feature type="domain" description="Protein kinase" evidence="1">
    <location>
        <begin position="177"/>
        <end position="492"/>
    </location>
</feature>
<proteinExistence type="predicted"/>
<dbReference type="PANTHER" id="PTHR24359:SF1">
    <property type="entry name" value="INHIBITOR OF NUCLEAR FACTOR KAPPA-B KINASE EPSILON SUBUNIT HOMOLOG 1-RELATED"/>
    <property type="match status" value="1"/>
</dbReference>
<dbReference type="Proteomes" id="UP001305414">
    <property type="component" value="Unassembled WGS sequence"/>
</dbReference>
<dbReference type="Gene3D" id="1.10.510.10">
    <property type="entry name" value="Transferase(Phosphotransferase) domain 1"/>
    <property type="match status" value="1"/>
</dbReference>
<sequence length="501" mass="57602">MVDPSVYDSTESGLYQLLHSKLIKCDRMDDTQHFSRFSFLPLDAVDEVVTADAIKSLLDSQAWFSWLRRVDYSEIARHAKKVFAILGLFETPTLISTLFEEGLRDEHLPLARMAKSRVLVCPRGRQFRSFEKRSNMDIENFLRCQWHALAPVFTALGEDVHVNREIYIQKDNPLPFFDVKKISSVPGRSTVYKGTLHAAHIKPKPKYDVELAIKDYTEKADFDKEKDNLIRIQKLNHPHLIRQISTIQQGKSYYIIFPWANGGNLSEFWKSPHTRQIPKPQLLTWCLQQMFGLADALFALHHKLGDHKLDGMHCRHGDLKPENILHFKGSGNCEHGTLVIADVGVSKVHFVGTDLRHDKTNEKATTPCYEPPEAETDNKRPRRYDMWSLGCIFMEFTIWFLEGYGAIEDFKKQRRGNDDPFPQKGAYYQHSESQPAIVHPVVTAKLKTLRESPECESELASLLRLISEDLIVVDPQKRAEAGVLREKLREIVRQRTGKDPG</sequence>
<protein>
    <recommendedName>
        <fullName evidence="1">Protein kinase domain-containing protein</fullName>
    </recommendedName>
</protein>
<dbReference type="SUPFAM" id="SSF56112">
    <property type="entry name" value="Protein kinase-like (PK-like)"/>
    <property type="match status" value="1"/>
</dbReference>
<keyword evidence="3" id="KW-1185">Reference proteome</keyword>
<dbReference type="EMBL" id="JAWHQM010000020">
    <property type="protein sequence ID" value="KAK5631515.1"/>
    <property type="molecule type" value="Genomic_DNA"/>
</dbReference>
<reference evidence="2 3" key="1">
    <citation type="submission" date="2023-10" db="EMBL/GenBank/DDBJ databases">
        <title>Draft genome sequence of Xylaria bambusicola isolate GMP-LS, the root and basal stem rot pathogen of sugarcane in Indonesia.</title>
        <authorList>
            <person name="Selvaraj P."/>
            <person name="Muralishankar V."/>
            <person name="Muruganantham S."/>
            <person name="Sp S."/>
            <person name="Haryani S."/>
            <person name="Lau K.J.X."/>
            <person name="Naqvi N.I."/>
        </authorList>
    </citation>
    <scope>NUCLEOTIDE SEQUENCE [LARGE SCALE GENOMIC DNA]</scope>
    <source>
        <strain evidence="2">GMP-LS</strain>
    </source>
</reference>
<dbReference type="InterPro" id="IPR011009">
    <property type="entry name" value="Kinase-like_dom_sf"/>
</dbReference>
<dbReference type="InterPro" id="IPR000719">
    <property type="entry name" value="Prot_kinase_dom"/>
</dbReference>
<dbReference type="AlphaFoldDB" id="A0AAN7UFV3"/>
<evidence type="ECO:0000259" key="1">
    <source>
        <dbReference type="PROSITE" id="PS50011"/>
    </source>
</evidence>
<dbReference type="GO" id="GO:0005524">
    <property type="term" value="F:ATP binding"/>
    <property type="evidence" value="ECO:0007669"/>
    <property type="project" value="InterPro"/>
</dbReference>
<dbReference type="GO" id="GO:0004674">
    <property type="term" value="F:protein serine/threonine kinase activity"/>
    <property type="evidence" value="ECO:0007669"/>
    <property type="project" value="TreeGrafter"/>
</dbReference>
<name>A0AAN7UFV3_9PEZI</name>